<gene>
    <name evidence="4" type="ORF">HGB41_05100</name>
</gene>
<dbReference type="PANTHER" id="PTHR12338">
    <property type="entry name" value="AUTOTRANSPORTER"/>
    <property type="match status" value="1"/>
</dbReference>
<dbReference type="Gene3D" id="2.160.20.10">
    <property type="entry name" value="Single-stranded right-handed beta-helix, Pectin lyase-like"/>
    <property type="match status" value="1"/>
</dbReference>
<dbReference type="InterPro" id="IPR012334">
    <property type="entry name" value="Pectin_lyas_fold"/>
</dbReference>
<dbReference type="InterPro" id="IPR050909">
    <property type="entry name" value="Bact_Autotransporter_VF"/>
</dbReference>
<name>A0A7Y2NZD7_9BURK</name>
<dbReference type="InterPro" id="IPR008638">
    <property type="entry name" value="FhaB/CdiA-like_TPS"/>
</dbReference>
<dbReference type="Pfam" id="PF05860">
    <property type="entry name" value="TPS"/>
    <property type="match status" value="1"/>
</dbReference>
<feature type="region of interest" description="Disordered" evidence="1">
    <location>
        <begin position="1282"/>
        <end position="1339"/>
    </location>
</feature>
<evidence type="ECO:0000256" key="1">
    <source>
        <dbReference type="SAM" id="MobiDB-lite"/>
    </source>
</evidence>
<feature type="compositionally biased region" description="Basic and acidic residues" evidence="1">
    <location>
        <begin position="1303"/>
        <end position="1314"/>
    </location>
</feature>
<proteinExistence type="predicted"/>
<evidence type="ECO:0000313" key="5">
    <source>
        <dbReference type="Proteomes" id="UP000533905"/>
    </source>
</evidence>
<feature type="compositionally biased region" description="Low complexity" evidence="1">
    <location>
        <begin position="1282"/>
        <end position="1301"/>
    </location>
</feature>
<organism evidence="4 5">
    <name type="scientific">Telluria aromaticivorans</name>
    <dbReference type="NCBI Taxonomy" id="2725995"/>
    <lineage>
        <taxon>Bacteria</taxon>
        <taxon>Pseudomonadati</taxon>
        <taxon>Pseudomonadota</taxon>
        <taxon>Betaproteobacteria</taxon>
        <taxon>Burkholderiales</taxon>
        <taxon>Oxalobacteraceae</taxon>
        <taxon>Telluria group</taxon>
        <taxon>Telluria</taxon>
    </lineage>
</organism>
<dbReference type="Proteomes" id="UP000533905">
    <property type="component" value="Unassembled WGS sequence"/>
</dbReference>
<feature type="chain" id="PRO_5030636748" evidence="2">
    <location>
        <begin position="31"/>
        <end position="1339"/>
    </location>
</feature>
<dbReference type="NCBIfam" id="TIGR01901">
    <property type="entry name" value="adhes_NPXG"/>
    <property type="match status" value="1"/>
</dbReference>
<feature type="compositionally biased region" description="Polar residues" evidence="1">
    <location>
        <begin position="1315"/>
        <end position="1326"/>
    </location>
</feature>
<comment type="caution">
    <text evidence="4">The sequence shown here is derived from an EMBL/GenBank/DDBJ whole genome shotgun (WGS) entry which is preliminary data.</text>
</comment>
<dbReference type="SMART" id="SM00912">
    <property type="entry name" value="Haemagg_act"/>
    <property type="match status" value="1"/>
</dbReference>
<accession>A0A7Y2NZD7</accession>
<evidence type="ECO:0000259" key="3">
    <source>
        <dbReference type="SMART" id="SM00912"/>
    </source>
</evidence>
<dbReference type="EMBL" id="JABAIV010000001">
    <property type="protein sequence ID" value="NNG22376.1"/>
    <property type="molecule type" value="Genomic_DNA"/>
</dbReference>
<keyword evidence="5" id="KW-1185">Reference proteome</keyword>
<feature type="signal peptide" evidence="2">
    <location>
        <begin position="1"/>
        <end position="30"/>
    </location>
</feature>
<evidence type="ECO:0000256" key="2">
    <source>
        <dbReference type="SAM" id="SignalP"/>
    </source>
</evidence>
<sequence length="1339" mass="131438">MSKMRHGLIRLSRAALCVASCFAATQAAQAAPALPQVVAGQASFSQQGKVYSITNTPGTIINWQSFSVNAGEVTRFIQQSGDSAVLNRILGQDPSRILGALQSNGKVFLINPNGVVFAQGARVDVGGLVASTLNLSDADFLAGKMNFTAGPKAGTVRNEGAITTPSGGKVFLVAPNVENTGIITAPNGEVVLAAGRSVQLVDSSNPDLQVVVSAPNDGAINLGQVVAQGGRIGIYGALVSQRGVVNANSAVIGQDGRIVLKASRDTVLDAGSVTSATGAGKGGEVQLLGARVGLAGNAMVDASGQLGGGTVLVGGDYQGKNALVPNAQQTWFGKDAGIRADALGSGDGGKIVLWSDGATSAHGSISARGAGKGNGGLVETSGHDLDTAGIRVDAGAAQGRTGTWLLDPWNIIVRADGTAPAAAVDVFGKPPGSGDTVVSPATLLATNANIVLQAQNDLTISDNLAALKSVRAEAGNNLAVNALVSSSEGDLDFRAGNRFTLGAGGALASPRFIDLKAERMTLLGNIGGVGGTLPIISFNTFINTTGIKIAGAESGSSLTLDPARLGAFSAFGINLGNSGHVGAVDIDSALTMPGHLQIDSAGIVNVSAPVVLTGGTSQFGGTLHPNLGGGAINVRGPNASITAPGKVELSGGRIVVDGKLSSGAIAIAAGDEGLKLGGVLESSGLVTLRSTSNVIQHNGSTVKAASLLVDAANVDMKYANQVGTLAGAASTGNFRFNWTGALQVGTVAGMSGIAAGSELDLAGGAFSANANLQGLAMFIEADSISGSGTLSANHLSLASGGGIGTGSAPLRINAQVLNATNTATGNTPINILSSRAVTVRDLVQAGPNNTGSITVDSPAGLTVADSGVEGQGVKAGSGSISLLTQGPLTIQGKVRSDSGNIRLDAGSSGALTVGPGAQVASATGSVQVAAATTAIAPGSIVVSSPDKLTVTSPNAPAEPGTPVPAPAPTLAACIANPAASGCAPVLAAATQACIVNPDGPNCGQVLPTPAACRVNPSTNGCATVLERAALMACIAEPSGPGCAAVLPTYEVCVATPGKPGCAPVLARAQFEACLANPSASGCLAVLPSLAVCKATPGLPGCAQVLQLTLNACLVNPGDAACSGVLPTVSQCIVNRTTPGCSVVLPTLAQCTGNPSLPGCAVTLPSLAQCVGNSSLQGCSVVLPTLSQCIGNPSLAGCAATLPTLSQCVGSPSLQGCSVILPTLAQCVASPTLQGCAVVLPSVSSCVANPTSPACQVVAPSTGGEPQAPVAQAQQATVNLINTRTPATPGTTAATTPASSGDGAKGDDASSDKTEQQAGPASGTNPGVKNEKPAAKMYCN</sequence>
<keyword evidence="2" id="KW-0732">Signal</keyword>
<dbReference type="PANTHER" id="PTHR12338:SF5">
    <property type="entry name" value="ANTIGEN 43-RELATED"/>
    <property type="match status" value="1"/>
</dbReference>
<feature type="domain" description="Filamentous haemagglutinin FhaB/tRNA nuclease CdiA-like TPS" evidence="3">
    <location>
        <begin position="28"/>
        <end position="139"/>
    </location>
</feature>
<protein>
    <submittedName>
        <fullName evidence="4">Filamentous hemagglutinin N-terminal domain-containing protein</fullName>
    </submittedName>
</protein>
<evidence type="ECO:0000313" key="4">
    <source>
        <dbReference type="EMBL" id="NNG22376.1"/>
    </source>
</evidence>
<reference evidence="4 5" key="1">
    <citation type="submission" date="2020-04" db="EMBL/GenBank/DDBJ databases">
        <title>Massilia sp. nov., a cold adapted bacteria isolated from Arctic soil.</title>
        <authorList>
            <person name="Son J."/>
            <person name="Ka J.-O."/>
        </authorList>
    </citation>
    <scope>NUCLEOTIDE SEQUENCE [LARGE SCALE GENOMIC DNA]</scope>
    <source>
        <strain evidence="4 5">ML15P13</strain>
    </source>
</reference>
<dbReference type="RefSeq" id="WP_171081675.1">
    <property type="nucleotide sequence ID" value="NZ_JABAIV010000001.1"/>
</dbReference>
<dbReference type="InterPro" id="IPR011050">
    <property type="entry name" value="Pectin_lyase_fold/virulence"/>
</dbReference>
<dbReference type="SUPFAM" id="SSF51126">
    <property type="entry name" value="Pectin lyase-like"/>
    <property type="match status" value="1"/>
</dbReference>